<keyword evidence="5 10" id="KW-0479">Metal-binding</keyword>
<keyword evidence="12" id="KW-0449">Lipoprotein</keyword>
<protein>
    <recommendedName>
        <fullName evidence="2 10">FAD:protein FMN transferase</fullName>
        <ecNumber evidence="1 10">2.7.1.180</ecNumber>
    </recommendedName>
    <alternativeName>
        <fullName evidence="8 10">Flavin transferase</fullName>
    </alternativeName>
</protein>
<proteinExistence type="inferred from homology"/>
<dbReference type="GO" id="GO:0016740">
    <property type="term" value="F:transferase activity"/>
    <property type="evidence" value="ECO:0007669"/>
    <property type="project" value="UniProtKB-UniRule"/>
</dbReference>
<feature type="binding site" evidence="11">
    <location>
        <position position="252"/>
    </location>
    <ligand>
        <name>Mg(2+)</name>
        <dbReference type="ChEBI" id="CHEBI:18420"/>
    </ligand>
</feature>
<evidence type="ECO:0000256" key="6">
    <source>
        <dbReference type="ARBA" id="ARBA00022827"/>
    </source>
</evidence>
<dbReference type="PANTHER" id="PTHR30040">
    <property type="entry name" value="THIAMINE BIOSYNTHESIS LIPOPROTEIN APBE"/>
    <property type="match status" value="1"/>
</dbReference>
<dbReference type="Gene3D" id="3.10.520.10">
    <property type="entry name" value="ApbE-like domains"/>
    <property type="match status" value="1"/>
</dbReference>
<dbReference type="Proteomes" id="UP001223420">
    <property type="component" value="Unassembled WGS sequence"/>
</dbReference>
<keyword evidence="6 10" id="KW-0274">FAD</keyword>
<dbReference type="GO" id="GO:0046872">
    <property type="term" value="F:metal ion binding"/>
    <property type="evidence" value="ECO:0007669"/>
    <property type="project" value="UniProtKB-UniRule"/>
</dbReference>
<reference evidence="12" key="1">
    <citation type="submission" date="2023-07" db="EMBL/GenBank/DDBJ databases">
        <title>Genomic Encyclopedia of Type Strains, Phase IV (KMG-IV): sequencing the most valuable type-strain genomes for metagenomic binning, comparative biology and taxonomic classification.</title>
        <authorList>
            <person name="Goeker M."/>
        </authorList>
    </citation>
    <scope>NUCLEOTIDE SEQUENCE</scope>
    <source>
        <strain evidence="12">DSM 19569</strain>
    </source>
</reference>
<evidence type="ECO:0000256" key="7">
    <source>
        <dbReference type="ARBA" id="ARBA00022842"/>
    </source>
</evidence>
<keyword evidence="4 10" id="KW-0808">Transferase</keyword>
<name>A0AAJ1TZW2_9HYPH</name>
<dbReference type="EC" id="2.7.1.180" evidence="1 10"/>
<dbReference type="PANTHER" id="PTHR30040:SF2">
    <property type="entry name" value="FAD:PROTEIN FMN TRANSFERASE"/>
    <property type="match status" value="1"/>
</dbReference>
<dbReference type="SUPFAM" id="SSF143631">
    <property type="entry name" value="ApbE-like"/>
    <property type="match status" value="1"/>
</dbReference>
<dbReference type="Pfam" id="PF02424">
    <property type="entry name" value="ApbE"/>
    <property type="match status" value="1"/>
</dbReference>
<evidence type="ECO:0000256" key="9">
    <source>
        <dbReference type="ARBA" id="ARBA00048540"/>
    </source>
</evidence>
<keyword evidence="3 10" id="KW-0285">Flavoprotein</keyword>
<dbReference type="InterPro" id="IPR024932">
    <property type="entry name" value="ApbE"/>
</dbReference>
<evidence type="ECO:0000256" key="3">
    <source>
        <dbReference type="ARBA" id="ARBA00022630"/>
    </source>
</evidence>
<dbReference type="PIRSF" id="PIRSF006268">
    <property type="entry name" value="ApbE"/>
    <property type="match status" value="1"/>
</dbReference>
<evidence type="ECO:0000256" key="2">
    <source>
        <dbReference type="ARBA" id="ARBA00016337"/>
    </source>
</evidence>
<evidence type="ECO:0000256" key="8">
    <source>
        <dbReference type="ARBA" id="ARBA00031306"/>
    </source>
</evidence>
<evidence type="ECO:0000256" key="5">
    <source>
        <dbReference type="ARBA" id="ARBA00022723"/>
    </source>
</evidence>
<dbReference type="EMBL" id="JAUSWL010000017">
    <property type="protein sequence ID" value="MDQ0546788.1"/>
    <property type="molecule type" value="Genomic_DNA"/>
</dbReference>
<evidence type="ECO:0000313" key="12">
    <source>
        <dbReference type="EMBL" id="MDQ0546788.1"/>
    </source>
</evidence>
<comment type="cofactor">
    <cofactor evidence="11">
        <name>Mg(2+)</name>
        <dbReference type="ChEBI" id="CHEBI:18420"/>
    </cofactor>
    <cofactor evidence="11">
        <name>Mn(2+)</name>
        <dbReference type="ChEBI" id="CHEBI:29035"/>
    </cofactor>
    <text evidence="11">Magnesium. Can also use manganese.</text>
</comment>
<accession>A0AAJ1TZW2</accession>
<evidence type="ECO:0000256" key="4">
    <source>
        <dbReference type="ARBA" id="ARBA00022679"/>
    </source>
</evidence>
<comment type="caution">
    <text evidence="12">The sequence shown here is derived from an EMBL/GenBank/DDBJ whole genome shotgun (WGS) entry which is preliminary data.</text>
</comment>
<dbReference type="AlphaFoldDB" id="A0AAJ1TZW2"/>
<organism evidence="12 13">
    <name type="scientific">Methylobacterium brachiatum</name>
    <dbReference type="NCBI Taxonomy" id="269660"/>
    <lineage>
        <taxon>Bacteria</taxon>
        <taxon>Pseudomonadati</taxon>
        <taxon>Pseudomonadota</taxon>
        <taxon>Alphaproteobacteria</taxon>
        <taxon>Hyphomicrobiales</taxon>
        <taxon>Methylobacteriaceae</taxon>
        <taxon>Methylobacterium</taxon>
    </lineage>
</organism>
<evidence type="ECO:0000313" key="13">
    <source>
        <dbReference type="Proteomes" id="UP001223420"/>
    </source>
</evidence>
<evidence type="ECO:0000256" key="1">
    <source>
        <dbReference type="ARBA" id="ARBA00011955"/>
    </source>
</evidence>
<dbReference type="RefSeq" id="WP_230367877.1">
    <property type="nucleotide sequence ID" value="NZ_JAJALK010000017.1"/>
</dbReference>
<comment type="similarity">
    <text evidence="10">Belongs to the ApbE family.</text>
</comment>
<gene>
    <name evidence="12" type="ORF">QO001_005740</name>
</gene>
<evidence type="ECO:0000256" key="11">
    <source>
        <dbReference type="PIRSR" id="PIRSR006268-2"/>
    </source>
</evidence>
<feature type="binding site" evidence="11">
    <location>
        <position position="140"/>
    </location>
    <ligand>
        <name>Mg(2+)</name>
        <dbReference type="ChEBI" id="CHEBI:18420"/>
    </ligand>
</feature>
<dbReference type="InterPro" id="IPR003374">
    <property type="entry name" value="ApbE-like_sf"/>
</dbReference>
<sequence length="300" mass="31623">MGTTWSVRLAGAHGRTASLGAAIAVLLDRLVMDLSHWEPASALCRFNRSPSGTLHSLPGALREVLEAALAIAEETSGAFDPTLGALVDLWGFGPQGPVPVPPDPEALAQAASCCGWQKLRFDRTRGDAWQPGGLSLDLSGIAKGYAVDRVSALLIERGVPDHLVEIGGELRGSGLKPDGSPWWGAMESPDATVPEMVAALHGLAVATSGEYRRCFVNAGRHFGHTLDPHRAEPIDTGLLAVSVLHSSCMLADAYATALLALGLERGSRLATRANLSARFLSKRCPQSVEVLSPSLRAMLD</sequence>
<evidence type="ECO:0000256" key="10">
    <source>
        <dbReference type="PIRNR" id="PIRNR006268"/>
    </source>
</evidence>
<feature type="binding site" evidence="11">
    <location>
        <position position="256"/>
    </location>
    <ligand>
        <name>Mg(2+)</name>
        <dbReference type="ChEBI" id="CHEBI:18420"/>
    </ligand>
</feature>
<comment type="catalytic activity">
    <reaction evidence="9 10">
        <text>L-threonyl-[protein] + FAD = FMN-L-threonyl-[protein] + AMP + H(+)</text>
        <dbReference type="Rhea" id="RHEA:36847"/>
        <dbReference type="Rhea" id="RHEA-COMP:11060"/>
        <dbReference type="Rhea" id="RHEA-COMP:11061"/>
        <dbReference type="ChEBI" id="CHEBI:15378"/>
        <dbReference type="ChEBI" id="CHEBI:30013"/>
        <dbReference type="ChEBI" id="CHEBI:57692"/>
        <dbReference type="ChEBI" id="CHEBI:74257"/>
        <dbReference type="ChEBI" id="CHEBI:456215"/>
        <dbReference type="EC" id="2.7.1.180"/>
    </reaction>
</comment>
<keyword evidence="7 10" id="KW-0460">Magnesium</keyword>